<feature type="compositionally biased region" description="Low complexity" evidence="1">
    <location>
        <begin position="12"/>
        <end position="29"/>
    </location>
</feature>
<dbReference type="AlphaFoldDB" id="A0A6L9VZW4"/>
<feature type="compositionally biased region" description="Low complexity" evidence="1">
    <location>
        <begin position="158"/>
        <end position="178"/>
    </location>
</feature>
<name>A0A6L9VZW4_9ACTN</name>
<dbReference type="InterPro" id="IPR023346">
    <property type="entry name" value="Lysozyme-like_dom_sf"/>
</dbReference>
<feature type="region of interest" description="Disordered" evidence="1">
    <location>
        <begin position="1"/>
        <end position="29"/>
    </location>
</feature>
<organism evidence="2 3">
    <name type="scientific">Blastococcus saxobsidens</name>
    <dbReference type="NCBI Taxonomy" id="138336"/>
    <lineage>
        <taxon>Bacteria</taxon>
        <taxon>Bacillati</taxon>
        <taxon>Actinomycetota</taxon>
        <taxon>Actinomycetes</taxon>
        <taxon>Geodermatophilales</taxon>
        <taxon>Geodermatophilaceae</taxon>
        <taxon>Blastococcus</taxon>
    </lineage>
</organism>
<comment type="caution">
    <text evidence="2">The sequence shown here is derived from an EMBL/GenBank/DDBJ whole genome shotgun (WGS) entry which is preliminary data.</text>
</comment>
<dbReference type="Gene3D" id="1.10.530.10">
    <property type="match status" value="1"/>
</dbReference>
<dbReference type="RefSeq" id="WP_163202635.1">
    <property type="nucleotide sequence ID" value="NZ_JAAGWG010000006.1"/>
</dbReference>
<accession>A0A6L9VZW4</accession>
<feature type="region of interest" description="Disordered" evidence="1">
    <location>
        <begin position="149"/>
        <end position="178"/>
    </location>
</feature>
<protein>
    <submittedName>
        <fullName evidence="2">Lytic transglycosylase domain-containing protein</fullName>
    </submittedName>
</protein>
<proteinExistence type="predicted"/>
<dbReference type="Proteomes" id="UP000479241">
    <property type="component" value="Unassembled WGS sequence"/>
</dbReference>
<evidence type="ECO:0000256" key="1">
    <source>
        <dbReference type="SAM" id="MobiDB-lite"/>
    </source>
</evidence>
<evidence type="ECO:0000313" key="3">
    <source>
        <dbReference type="Proteomes" id="UP000479241"/>
    </source>
</evidence>
<dbReference type="EMBL" id="JAAGWG010000006">
    <property type="protein sequence ID" value="NEK85009.1"/>
    <property type="molecule type" value="Genomic_DNA"/>
</dbReference>
<dbReference type="SUPFAM" id="SSF53955">
    <property type="entry name" value="Lysozyme-like"/>
    <property type="match status" value="1"/>
</dbReference>
<evidence type="ECO:0000313" key="2">
    <source>
        <dbReference type="EMBL" id="NEK85009.1"/>
    </source>
</evidence>
<gene>
    <name evidence="2" type="ORF">GCU60_04430</name>
</gene>
<reference evidence="2 3" key="1">
    <citation type="submission" date="2019-12" db="EMBL/GenBank/DDBJ databases">
        <title>the WGS of Blastococcus saxobsidens 67B17.</title>
        <authorList>
            <person name="Jiang Z."/>
        </authorList>
    </citation>
    <scope>NUCLEOTIDE SEQUENCE [LARGE SCALE GENOMIC DNA]</scope>
    <source>
        <strain evidence="2 3">67B17</strain>
    </source>
</reference>
<sequence>MNLRLPSLTRSARPGTARPGTGRRAGGPARRPALLLAVAAAGGLMVNVLTVNEPAAQAEPQLESVSVAEQLGLTAEQPPVAESAATAVDSLGELAASRSERQAEQDAAAQAQAAADQAELDRRAAEEAARIAAEEEARRAAEEAARVVAEEEARRTAEAQAAAARPGRGSSAPAAPAGSYKEYAMSKVGSASEFGCLERLWGKESGWNPNAQNPTSTAYGIPQFLDSTWAGTGIAKTSDGYRQIDAGLIYIENRFGSPCGAWSHSQAKGWY</sequence>